<comment type="similarity">
    <text evidence="1">Belongs to the 'GDSL' lipolytic enzyme family.</text>
</comment>
<dbReference type="SUPFAM" id="SSF52266">
    <property type="entry name" value="SGNH hydrolase"/>
    <property type="match status" value="1"/>
</dbReference>
<protein>
    <submittedName>
        <fullName evidence="3">Rhamnogalacturonan acetylesterase</fullName>
    </submittedName>
</protein>
<evidence type="ECO:0000256" key="2">
    <source>
        <dbReference type="ARBA" id="ARBA00022801"/>
    </source>
</evidence>
<dbReference type="CDD" id="cd01821">
    <property type="entry name" value="Rhamnogalacturan_acetylesterase_like"/>
    <property type="match status" value="1"/>
</dbReference>
<dbReference type="Gene3D" id="3.40.50.1110">
    <property type="entry name" value="SGNH hydrolase"/>
    <property type="match status" value="1"/>
</dbReference>
<name>A0ABW1IRQ7_9BACL</name>
<evidence type="ECO:0000313" key="4">
    <source>
        <dbReference type="Proteomes" id="UP001596250"/>
    </source>
</evidence>
<evidence type="ECO:0000256" key="1">
    <source>
        <dbReference type="ARBA" id="ARBA00008668"/>
    </source>
</evidence>
<organism evidence="3 4">
    <name type="scientific">Marinicrinis lubricantis</name>
    <dbReference type="NCBI Taxonomy" id="2086470"/>
    <lineage>
        <taxon>Bacteria</taxon>
        <taxon>Bacillati</taxon>
        <taxon>Bacillota</taxon>
        <taxon>Bacilli</taxon>
        <taxon>Bacillales</taxon>
        <taxon>Paenibacillaceae</taxon>
    </lineage>
</organism>
<accession>A0ABW1IRQ7</accession>
<dbReference type="InterPro" id="IPR001087">
    <property type="entry name" value="GDSL"/>
</dbReference>
<reference evidence="4" key="1">
    <citation type="journal article" date="2019" name="Int. J. Syst. Evol. Microbiol.">
        <title>The Global Catalogue of Microorganisms (GCM) 10K type strain sequencing project: providing services to taxonomists for standard genome sequencing and annotation.</title>
        <authorList>
            <consortium name="The Broad Institute Genomics Platform"/>
            <consortium name="The Broad Institute Genome Sequencing Center for Infectious Disease"/>
            <person name="Wu L."/>
            <person name="Ma J."/>
        </authorList>
    </citation>
    <scope>NUCLEOTIDE SEQUENCE [LARGE SCALE GENOMIC DNA]</scope>
    <source>
        <strain evidence="4">CCM 8749</strain>
    </source>
</reference>
<dbReference type="Pfam" id="PF00657">
    <property type="entry name" value="Lipase_GDSL"/>
    <property type="match status" value="1"/>
</dbReference>
<dbReference type="Proteomes" id="UP001596250">
    <property type="component" value="Unassembled WGS sequence"/>
</dbReference>
<evidence type="ECO:0000313" key="3">
    <source>
        <dbReference type="EMBL" id="MFC5987790.1"/>
    </source>
</evidence>
<keyword evidence="4" id="KW-1185">Reference proteome</keyword>
<proteinExistence type="inferred from homology"/>
<dbReference type="InterPro" id="IPR037459">
    <property type="entry name" value="RhgT-like"/>
</dbReference>
<dbReference type="InterPro" id="IPR036514">
    <property type="entry name" value="SGNH_hydro_sf"/>
</dbReference>
<sequence>MNERKSIHIYLAGDSTVQTYREDVAPQGGWGQFIDKYFLSEATFHNHAIGGRSSKTFITEGRLDAILEKMEPGDYLWIQMGHNDATKSRPERYTEPFTDYKAYLKQYVSGARGKQAHPLLITPVARLHQAVDGSYINDFPTYCEAIKQVADEEQVPLIDLMSESLAHFSQVGEEEVHSYFMVSVNGTDHTHFTLKGADAIANVLAHAIQATNLELRHYVKKESLSNM</sequence>
<dbReference type="PANTHER" id="PTHR43695">
    <property type="entry name" value="PUTATIVE (AFU_ORTHOLOGUE AFUA_2G17250)-RELATED"/>
    <property type="match status" value="1"/>
</dbReference>
<dbReference type="PANTHER" id="PTHR43695:SF1">
    <property type="entry name" value="RHAMNOGALACTURONAN ACETYLESTERASE"/>
    <property type="match status" value="1"/>
</dbReference>
<comment type="caution">
    <text evidence="3">The sequence shown here is derived from an EMBL/GenBank/DDBJ whole genome shotgun (WGS) entry which is preliminary data.</text>
</comment>
<dbReference type="RefSeq" id="WP_379895206.1">
    <property type="nucleotide sequence ID" value="NZ_CBCSCT010000027.1"/>
</dbReference>
<gene>
    <name evidence="3" type="ORF">ACFPXP_15395</name>
</gene>
<dbReference type="EMBL" id="JBHSQV010000170">
    <property type="protein sequence ID" value="MFC5987790.1"/>
    <property type="molecule type" value="Genomic_DNA"/>
</dbReference>
<keyword evidence="2" id="KW-0378">Hydrolase</keyword>